<dbReference type="InParanoid" id="A0A1E1KV54"/>
<sequence>MSRHFSSAVRAAARIIWTFKGTTKNLDMEVVAVEQAVVANPELSKKVKRVSSSNGDPHPTKYADGTEDPIHISGVLGEGNLKGSKRATSFHYYPETGDIRFSNSKYPPIRIGTSNAAAASSSSAQSETQLPAHQEAPDWEWDENIQKYKYWDGVKWVEQEET</sequence>
<feature type="region of interest" description="Disordered" evidence="1">
    <location>
        <begin position="114"/>
        <end position="139"/>
    </location>
</feature>
<accession>A0A1E1KV54</accession>
<name>A0A1E1KV54_9HELO</name>
<dbReference type="Proteomes" id="UP000178129">
    <property type="component" value="Unassembled WGS sequence"/>
</dbReference>
<reference evidence="3" key="1">
    <citation type="submission" date="2016-03" db="EMBL/GenBank/DDBJ databases">
        <authorList>
            <person name="Ploux O."/>
        </authorList>
    </citation>
    <scope>NUCLEOTIDE SEQUENCE [LARGE SCALE GENOMIC DNA]</scope>
    <source>
        <strain evidence="3">UK7</strain>
    </source>
</reference>
<comment type="caution">
    <text evidence="2">The sequence shown here is derived from an EMBL/GenBank/DDBJ whole genome shotgun (WGS) entry which is preliminary data.</text>
</comment>
<dbReference type="EMBL" id="FJUW01000023">
    <property type="protein sequence ID" value="CZT01999.1"/>
    <property type="molecule type" value="Genomic_DNA"/>
</dbReference>
<feature type="compositionally biased region" description="Low complexity" evidence="1">
    <location>
        <begin position="114"/>
        <end position="124"/>
    </location>
</feature>
<keyword evidence="3" id="KW-1185">Reference proteome</keyword>
<feature type="region of interest" description="Disordered" evidence="1">
    <location>
        <begin position="48"/>
        <end position="69"/>
    </location>
</feature>
<evidence type="ECO:0000313" key="2">
    <source>
        <dbReference type="EMBL" id="CZT01999.1"/>
    </source>
</evidence>
<proteinExistence type="predicted"/>
<evidence type="ECO:0000313" key="3">
    <source>
        <dbReference type="Proteomes" id="UP000178129"/>
    </source>
</evidence>
<dbReference type="AlphaFoldDB" id="A0A1E1KV54"/>
<protein>
    <submittedName>
        <fullName evidence="2">Uncharacterized protein</fullName>
    </submittedName>
</protein>
<gene>
    <name evidence="2" type="ORF">RCO7_05482</name>
</gene>
<organism evidence="2 3">
    <name type="scientific">Rhynchosporium graminicola</name>
    <dbReference type="NCBI Taxonomy" id="2792576"/>
    <lineage>
        <taxon>Eukaryota</taxon>
        <taxon>Fungi</taxon>
        <taxon>Dikarya</taxon>
        <taxon>Ascomycota</taxon>
        <taxon>Pezizomycotina</taxon>
        <taxon>Leotiomycetes</taxon>
        <taxon>Helotiales</taxon>
        <taxon>Ploettnerulaceae</taxon>
        <taxon>Rhynchosporium</taxon>
    </lineage>
</organism>
<evidence type="ECO:0000256" key="1">
    <source>
        <dbReference type="SAM" id="MobiDB-lite"/>
    </source>
</evidence>